<dbReference type="HOGENOM" id="CLU_2320694_0_0_1"/>
<organism evidence="1 2">
    <name type="scientific">Hebeloma cylindrosporum</name>
    <dbReference type="NCBI Taxonomy" id="76867"/>
    <lineage>
        <taxon>Eukaryota</taxon>
        <taxon>Fungi</taxon>
        <taxon>Dikarya</taxon>
        <taxon>Basidiomycota</taxon>
        <taxon>Agaricomycotina</taxon>
        <taxon>Agaricomycetes</taxon>
        <taxon>Agaricomycetidae</taxon>
        <taxon>Agaricales</taxon>
        <taxon>Agaricineae</taxon>
        <taxon>Hymenogastraceae</taxon>
        <taxon>Hebeloma</taxon>
    </lineage>
</organism>
<gene>
    <name evidence="1" type="ORF">M413DRAFT_382958</name>
</gene>
<reference evidence="2" key="2">
    <citation type="submission" date="2015-01" db="EMBL/GenBank/DDBJ databases">
        <title>Evolutionary Origins and Diversification of the Mycorrhizal Mutualists.</title>
        <authorList>
            <consortium name="DOE Joint Genome Institute"/>
            <consortium name="Mycorrhizal Genomics Consortium"/>
            <person name="Kohler A."/>
            <person name="Kuo A."/>
            <person name="Nagy L.G."/>
            <person name="Floudas D."/>
            <person name="Copeland A."/>
            <person name="Barry K.W."/>
            <person name="Cichocki N."/>
            <person name="Veneault-Fourrey C."/>
            <person name="LaButti K."/>
            <person name="Lindquist E.A."/>
            <person name="Lipzen A."/>
            <person name="Lundell T."/>
            <person name="Morin E."/>
            <person name="Murat C."/>
            <person name="Riley R."/>
            <person name="Ohm R."/>
            <person name="Sun H."/>
            <person name="Tunlid A."/>
            <person name="Henrissat B."/>
            <person name="Grigoriev I.V."/>
            <person name="Hibbett D.S."/>
            <person name="Martin F."/>
        </authorList>
    </citation>
    <scope>NUCLEOTIDE SEQUENCE [LARGE SCALE GENOMIC DNA]</scope>
    <source>
        <strain evidence="2">h7</strain>
    </source>
</reference>
<dbReference type="AlphaFoldDB" id="A0A0C3CH91"/>
<protein>
    <submittedName>
        <fullName evidence="1">Uncharacterized protein</fullName>
    </submittedName>
</protein>
<dbReference type="Proteomes" id="UP000053424">
    <property type="component" value="Unassembled WGS sequence"/>
</dbReference>
<name>A0A0C3CH91_HEBCY</name>
<accession>A0A0C3CH91</accession>
<evidence type="ECO:0000313" key="1">
    <source>
        <dbReference type="EMBL" id="KIM43529.1"/>
    </source>
</evidence>
<reference evidence="1 2" key="1">
    <citation type="submission" date="2014-04" db="EMBL/GenBank/DDBJ databases">
        <authorList>
            <consortium name="DOE Joint Genome Institute"/>
            <person name="Kuo A."/>
            <person name="Gay G."/>
            <person name="Dore J."/>
            <person name="Kohler A."/>
            <person name="Nagy L.G."/>
            <person name="Floudas D."/>
            <person name="Copeland A."/>
            <person name="Barry K.W."/>
            <person name="Cichocki N."/>
            <person name="Veneault-Fourrey C."/>
            <person name="LaButti K."/>
            <person name="Lindquist E.A."/>
            <person name="Lipzen A."/>
            <person name="Lundell T."/>
            <person name="Morin E."/>
            <person name="Murat C."/>
            <person name="Sun H."/>
            <person name="Tunlid A."/>
            <person name="Henrissat B."/>
            <person name="Grigoriev I.V."/>
            <person name="Hibbett D.S."/>
            <person name="Martin F."/>
            <person name="Nordberg H.P."/>
            <person name="Cantor M.N."/>
            <person name="Hua S.X."/>
        </authorList>
    </citation>
    <scope>NUCLEOTIDE SEQUENCE [LARGE SCALE GENOMIC DNA]</scope>
    <source>
        <strain evidence="2">h7</strain>
    </source>
</reference>
<dbReference type="EMBL" id="KN831775">
    <property type="protein sequence ID" value="KIM43529.1"/>
    <property type="molecule type" value="Genomic_DNA"/>
</dbReference>
<proteinExistence type="predicted"/>
<keyword evidence="2" id="KW-1185">Reference proteome</keyword>
<dbReference type="OrthoDB" id="6132759at2759"/>
<evidence type="ECO:0000313" key="2">
    <source>
        <dbReference type="Proteomes" id="UP000053424"/>
    </source>
</evidence>
<sequence>MLLHLHLITPRRLCIFTSQHRSHVCISDGPGPHRIQYPRFLQAVLIEPQPPPESDAQAHVDLGFLRNNLFYRFRICQNCQLPTDNGYLYRWECGFLSVG</sequence>